<feature type="transmembrane region" description="Helical" evidence="6">
    <location>
        <begin position="264"/>
        <end position="282"/>
    </location>
</feature>
<comment type="subcellular location">
    <subcellularLocation>
        <location evidence="1">Cell membrane</location>
        <topology evidence="1">Multi-pass membrane protein</topology>
    </subcellularLocation>
</comment>
<feature type="transmembrane region" description="Helical" evidence="6">
    <location>
        <begin position="58"/>
        <end position="77"/>
    </location>
</feature>
<evidence type="ECO:0000256" key="6">
    <source>
        <dbReference type="SAM" id="Phobius"/>
    </source>
</evidence>
<evidence type="ECO:0000256" key="4">
    <source>
        <dbReference type="ARBA" id="ARBA00022989"/>
    </source>
</evidence>
<dbReference type="Pfam" id="PF03631">
    <property type="entry name" value="Virul_fac_BrkB"/>
    <property type="match status" value="1"/>
</dbReference>
<dbReference type="NCBIfam" id="TIGR00765">
    <property type="entry name" value="yihY_not_rbn"/>
    <property type="match status" value="1"/>
</dbReference>
<proteinExistence type="predicted"/>
<evidence type="ECO:0000256" key="2">
    <source>
        <dbReference type="ARBA" id="ARBA00022475"/>
    </source>
</evidence>
<dbReference type="PANTHER" id="PTHR30213:SF0">
    <property type="entry name" value="UPF0761 MEMBRANE PROTEIN YIHY"/>
    <property type="match status" value="1"/>
</dbReference>
<dbReference type="EMBL" id="UOFU01000369">
    <property type="protein sequence ID" value="VAX04186.1"/>
    <property type="molecule type" value="Genomic_DNA"/>
</dbReference>
<keyword evidence="3 6" id="KW-0812">Transmembrane</keyword>
<feature type="transmembrane region" description="Helical" evidence="6">
    <location>
        <begin position="162"/>
        <end position="188"/>
    </location>
</feature>
<keyword evidence="7" id="KW-0378">Hydrolase</keyword>
<name>A0A3B1AEC1_9ZZZZ</name>
<evidence type="ECO:0000256" key="1">
    <source>
        <dbReference type="ARBA" id="ARBA00004651"/>
    </source>
</evidence>
<dbReference type="GO" id="GO:0016787">
    <property type="term" value="F:hydrolase activity"/>
    <property type="evidence" value="ECO:0007669"/>
    <property type="project" value="UniProtKB-KW"/>
</dbReference>
<organism evidence="7">
    <name type="scientific">hydrothermal vent metagenome</name>
    <dbReference type="NCBI Taxonomy" id="652676"/>
    <lineage>
        <taxon>unclassified sequences</taxon>
        <taxon>metagenomes</taxon>
        <taxon>ecological metagenomes</taxon>
    </lineage>
</organism>
<accession>A0A3B1AEC1</accession>
<evidence type="ECO:0000256" key="3">
    <source>
        <dbReference type="ARBA" id="ARBA00022692"/>
    </source>
</evidence>
<keyword evidence="5 6" id="KW-0472">Membrane</keyword>
<protein>
    <submittedName>
        <fullName evidence="7">Ribonuclease BN</fullName>
        <ecNumber evidence="7">3.1.-.-</ecNumber>
    </submittedName>
</protein>
<evidence type="ECO:0000313" key="7">
    <source>
        <dbReference type="EMBL" id="VAX04186.1"/>
    </source>
</evidence>
<dbReference type="PANTHER" id="PTHR30213">
    <property type="entry name" value="INNER MEMBRANE PROTEIN YHJD"/>
    <property type="match status" value="1"/>
</dbReference>
<dbReference type="EC" id="3.1.-.-" evidence="7"/>
<feature type="transmembrane region" description="Helical" evidence="6">
    <location>
        <begin position="115"/>
        <end position="133"/>
    </location>
</feature>
<evidence type="ECO:0000256" key="5">
    <source>
        <dbReference type="ARBA" id="ARBA00023136"/>
    </source>
</evidence>
<dbReference type="GO" id="GO:0005886">
    <property type="term" value="C:plasma membrane"/>
    <property type="evidence" value="ECO:0007669"/>
    <property type="project" value="UniProtKB-SubCell"/>
</dbReference>
<gene>
    <name evidence="7" type="ORF">MNBD_GAMMA20-1909</name>
</gene>
<reference evidence="7" key="1">
    <citation type="submission" date="2018-06" db="EMBL/GenBank/DDBJ databases">
        <authorList>
            <person name="Zhirakovskaya E."/>
        </authorList>
    </citation>
    <scope>NUCLEOTIDE SEQUENCE</scope>
</reference>
<dbReference type="InterPro" id="IPR017039">
    <property type="entry name" value="Virul_fac_BrkB"/>
</dbReference>
<keyword evidence="2" id="KW-1003">Cell membrane</keyword>
<dbReference type="PIRSF" id="PIRSF035875">
    <property type="entry name" value="RNase_BN"/>
    <property type="match status" value="1"/>
</dbReference>
<keyword evidence="4 6" id="KW-1133">Transmembrane helix</keyword>
<feature type="transmembrane region" description="Helical" evidence="6">
    <location>
        <begin position="237"/>
        <end position="258"/>
    </location>
</feature>
<feature type="non-terminal residue" evidence="7">
    <location>
        <position position="319"/>
    </location>
</feature>
<dbReference type="AlphaFoldDB" id="A0A3B1AEC1"/>
<feature type="transmembrane region" description="Helical" evidence="6">
    <location>
        <begin position="208"/>
        <end position="225"/>
    </location>
</feature>
<sequence>MSRGNFSVLKQRLQSLLWDTDIQTQPKGKARLLKAARIAVAVGRDLAAGQLSLRATSLVYTTLLSLVPLLALAFSMFKAFGVHNQLEPALISLLEPLGEKGVEVARQLVQFVENIGVGVLGAVGLAVLIYTVVSTIQKIEGAFNFIWRVSTLRPLLQRISGYLSVVLLGPLLVFVAMSVMATVMSHSLVKELLTVAPLGGLYVAFSKLLPWLLISGAFTVTYLIIPNTRVRVPSALVGGAVAGLLWQAASWGFTAFVVGSTQYTAIYSSFAIIILFLIWLYISWQVLLLGASIAFYYQNPAAVHPASRVLGPRSREALA</sequence>